<organism evidence="2 3">
    <name type="scientific">Candidatus Giovannonibacteria bacterium GW2011_GWF2_42_19</name>
    <dbReference type="NCBI Taxonomy" id="1618659"/>
    <lineage>
        <taxon>Bacteria</taxon>
        <taxon>Candidatus Giovannoniibacteriota</taxon>
    </lineage>
</organism>
<evidence type="ECO:0000313" key="2">
    <source>
        <dbReference type="EMBL" id="KKS48683.1"/>
    </source>
</evidence>
<feature type="region of interest" description="Disordered" evidence="1">
    <location>
        <begin position="125"/>
        <end position="144"/>
    </location>
</feature>
<dbReference type="Proteomes" id="UP000034036">
    <property type="component" value="Unassembled WGS sequence"/>
</dbReference>
<name>A0A0G1CGJ1_9BACT</name>
<evidence type="ECO:0000313" key="3">
    <source>
        <dbReference type="Proteomes" id="UP000034036"/>
    </source>
</evidence>
<gene>
    <name evidence="2" type="ORF">UV11_C0005G0002</name>
</gene>
<comment type="caution">
    <text evidence="2">The sequence shown here is derived from an EMBL/GenBank/DDBJ whole genome shotgun (WGS) entry which is preliminary data.</text>
</comment>
<dbReference type="EMBL" id="LCDF01000005">
    <property type="protein sequence ID" value="KKS48683.1"/>
    <property type="molecule type" value="Genomic_DNA"/>
</dbReference>
<protein>
    <submittedName>
        <fullName evidence="2">Uncharacterized protein</fullName>
    </submittedName>
</protein>
<sequence>MFFFATIFALSSAGILLVFGRRYLAVERLSPSELQMGLKVSRPLRDDFKENYISPVKSWVDRAIMPRFWKSCEKTIIRTRLTVLRFETRLKRLSEDMRGRHTNLDVSEKSEYWEDLNGAKSLHVNEEEDAGPESNLSLTFGKEADGIEVKPSAFTEKSDEPEVDSLQVQSKKRERKKKLK</sequence>
<evidence type="ECO:0000256" key="1">
    <source>
        <dbReference type="SAM" id="MobiDB-lite"/>
    </source>
</evidence>
<dbReference type="STRING" id="1618659.UV11_C0005G0002"/>
<feature type="region of interest" description="Disordered" evidence="1">
    <location>
        <begin position="151"/>
        <end position="180"/>
    </location>
</feature>
<accession>A0A0G1CGJ1</accession>
<feature type="compositionally biased region" description="Basic residues" evidence="1">
    <location>
        <begin position="170"/>
        <end position="180"/>
    </location>
</feature>
<proteinExistence type="predicted"/>
<reference evidence="2 3" key="1">
    <citation type="journal article" date="2015" name="Nature">
        <title>rRNA introns, odd ribosomes, and small enigmatic genomes across a large radiation of phyla.</title>
        <authorList>
            <person name="Brown C.T."/>
            <person name="Hug L.A."/>
            <person name="Thomas B.C."/>
            <person name="Sharon I."/>
            <person name="Castelle C.J."/>
            <person name="Singh A."/>
            <person name="Wilkins M.J."/>
            <person name="Williams K.H."/>
            <person name="Banfield J.F."/>
        </authorList>
    </citation>
    <scope>NUCLEOTIDE SEQUENCE [LARGE SCALE GENOMIC DNA]</scope>
</reference>
<dbReference type="AlphaFoldDB" id="A0A0G1CGJ1"/>